<comment type="caution">
    <text evidence="1">The sequence shown here is derived from an EMBL/GenBank/DDBJ whole genome shotgun (WGS) entry which is preliminary data.</text>
</comment>
<dbReference type="Gene3D" id="3.30.40.10">
    <property type="entry name" value="Zinc/RING finger domain, C3HC4 (zinc finger)"/>
    <property type="match status" value="1"/>
</dbReference>
<evidence type="ECO:0000313" key="1">
    <source>
        <dbReference type="EMBL" id="CAL8105056.1"/>
    </source>
</evidence>
<reference evidence="1 2" key="1">
    <citation type="submission" date="2024-08" db="EMBL/GenBank/DDBJ databases">
        <authorList>
            <person name="Cucini C."/>
            <person name="Frati F."/>
        </authorList>
    </citation>
    <scope>NUCLEOTIDE SEQUENCE [LARGE SCALE GENOMIC DNA]</scope>
</reference>
<accession>A0ABP1QJX6</accession>
<protein>
    <recommendedName>
        <fullName evidence="3">RING-type E3 ubiquitin transferase</fullName>
    </recommendedName>
</protein>
<proteinExistence type="predicted"/>
<gene>
    <name evidence="1" type="ORF">ODALV1_LOCUS11942</name>
</gene>
<evidence type="ECO:0000313" key="2">
    <source>
        <dbReference type="Proteomes" id="UP001642540"/>
    </source>
</evidence>
<dbReference type="Proteomes" id="UP001642540">
    <property type="component" value="Unassembled WGS sequence"/>
</dbReference>
<evidence type="ECO:0008006" key="3">
    <source>
        <dbReference type="Google" id="ProtNLM"/>
    </source>
</evidence>
<keyword evidence="2" id="KW-1185">Reference proteome</keyword>
<dbReference type="SUPFAM" id="SSF49599">
    <property type="entry name" value="TRAF domain-like"/>
    <property type="match status" value="1"/>
</dbReference>
<dbReference type="EMBL" id="CAXLJM020000036">
    <property type="protein sequence ID" value="CAL8105056.1"/>
    <property type="molecule type" value="Genomic_DNA"/>
</dbReference>
<organism evidence="1 2">
    <name type="scientific">Orchesella dallaii</name>
    <dbReference type="NCBI Taxonomy" id="48710"/>
    <lineage>
        <taxon>Eukaryota</taxon>
        <taxon>Metazoa</taxon>
        <taxon>Ecdysozoa</taxon>
        <taxon>Arthropoda</taxon>
        <taxon>Hexapoda</taxon>
        <taxon>Collembola</taxon>
        <taxon>Entomobryomorpha</taxon>
        <taxon>Entomobryoidea</taxon>
        <taxon>Orchesellidae</taxon>
        <taxon>Orchesellinae</taxon>
        <taxon>Orchesella</taxon>
    </lineage>
</organism>
<sequence length="416" mass="48304">MENYVKNIVRHFRGHTHFDPRQEAIDTLKELSETSTNPPLVTKVFKMMRPTEDLEKKMRCSECGILPLPSKLYICGNGHIFCMGCAKDRGLKYDFKCRVDKKPTTKSKDISEAETTETDEEEPRYFEVCQERIRHGPPDPIYLSMWYNTVWPCPNRDKGCTAEIPSKEFSSHVKECKRVHQQLKKDKEKCDSSTNAYLEKICPINGCEKSFGNMKILEHLALEHEVEIVEVPKCGNTGYFCIVEIPDATIEGQDPHYVIIKGCAELFLLGVEPVKSEPANEDYLAIWLRVLVNFDTDAHGNKTVFSYDFMLNNFRRQNHMKLEYSNDKMREWENSMEDIITEKDCMLLPSTLIKIYFQRNKEEAVAAESSLWHEIETDTRNSVLLHMEMQHADSEDYVYGRQKPRDAEVPSECQQV</sequence>
<dbReference type="InterPro" id="IPR013083">
    <property type="entry name" value="Znf_RING/FYVE/PHD"/>
</dbReference>
<name>A0ABP1QJX6_9HEXA</name>